<evidence type="ECO:0000313" key="1">
    <source>
        <dbReference type="EMBL" id="MEK8034998.1"/>
    </source>
</evidence>
<gene>
    <name evidence="1" type="ORF">AACH06_29635</name>
</gene>
<organism evidence="1 2">
    <name type="scientific">Ideonella lacteola</name>
    <dbReference type="NCBI Taxonomy" id="2984193"/>
    <lineage>
        <taxon>Bacteria</taxon>
        <taxon>Pseudomonadati</taxon>
        <taxon>Pseudomonadota</taxon>
        <taxon>Betaproteobacteria</taxon>
        <taxon>Burkholderiales</taxon>
        <taxon>Sphaerotilaceae</taxon>
        <taxon>Ideonella</taxon>
    </lineage>
</organism>
<dbReference type="RefSeq" id="WP_341429433.1">
    <property type="nucleotide sequence ID" value="NZ_JBBUTG010000048.1"/>
</dbReference>
<dbReference type="Proteomes" id="UP001371218">
    <property type="component" value="Unassembled WGS sequence"/>
</dbReference>
<keyword evidence="2" id="KW-1185">Reference proteome</keyword>
<proteinExistence type="predicted"/>
<accession>A0ABU9BZX1</accession>
<name>A0ABU9BZX1_9BURK</name>
<protein>
    <submittedName>
        <fullName evidence="1">Uncharacterized protein</fullName>
    </submittedName>
</protein>
<reference evidence="1 2" key="1">
    <citation type="submission" date="2024-04" db="EMBL/GenBank/DDBJ databases">
        <title>Novel species of the genus Ideonella isolated from streams.</title>
        <authorList>
            <person name="Lu H."/>
        </authorList>
    </citation>
    <scope>NUCLEOTIDE SEQUENCE [LARGE SCALE GENOMIC DNA]</scope>
    <source>
        <strain evidence="1 2">DXS29W</strain>
    </source>
</reference>
<sequence>MLRFAQGDSFFEMDVPVFEDVSLQSVNGSVVVLRVRSSGYAGENDLWVHTEDLHRFAIGLVELERSLRGEARLTSMSPNELDLKVLAVSSRGHLAVQGTTGHLIQGENQVSWDSVSFGFEFEPSQLSAAVAEPWVRKNAG</sequence>
<dbReference type="InterPro" id="IPR056510">
    <property type="entry name" value="WapI"/>
</dbReference>
<evidence type="ECO:0000313" key="2">
    <source>
        <dbReference type="Proteomes" id="UP001371218"/>
    </source>
</evidence>
<comment type="caution">
    <text evidence="1">The sequence shown here is derived from an EMBL/GenBank/DDBJ whole genome shotgun (WGS) entry which is preliminary data.</text>
</comment>
<dbReference type="EMBL" id="JBBUTG010000048">
    <property type="protein sequence ID" value="MEK8034998.1"/>
    <property type="molecule type" value="Genomic_DNA"/>
</dbReference>
<dbReference type="Pfam" id="PF24716">
    <property type="entry name" value="WapI"/>
    <property type="match status" value="1"/>
</dbReference>